<sequence length="419" mass="45811">MVSPFCRCGNPNACTCFAQTPPRSDFYHNTFASASPQAAWTPTPQPQYYPPMPPQAFTPTPAFNTGLPFLRDFMFHHFSPATFNSTTPAPAPSSAARAPLGNATNTVNSSTALQLRRKRKRGAPAEPAARTRRHVDSGAALDGPAVFGVGPSSAAGICAATLKASQDIRRFLQVPHIVQEIVSAEKTPTLSLVLPMYEKLILYLGMSRRTRMYALTMVLNLTIKLQWLCENWSAEDAVAAKIAIRAAMLEYRKEHRSQTSRPSVQLPATTTRRAVNPLSASRAARAQSSGFACLNALAKSLSGFDLDSARDSPPADELTEQEKAEAEHRAVAEDERIVDEELEKYEGQGVVDESNPEFEDLDLLRYWEGRINFWDGSVATEEEISVIDIDPEVIDDLLSAGRTQELGELVNSSWASAPA</sequence>
<dbReference type="EMBL" id="JARKIE010000010">
    <property type="protein sequence ID" value="KAJ7704561.1"/>
    <property type="molecule type" value="Genomic_DNA"/>
</dbReference>
<evidence type="ECO:0000313" key="2">
    <source>
        <dbReference type="EMBL" id="KAJ7704561.1"/>
    </source>
</evidence>
<feature type="compositionally biased region" description="Low complexity" evidence="1">
    <location>
        <begin position="86"/>
        <end position="99"/>
    </location>
</feature>
<gene>
    <name evidence="2" type="ORF">B0H17DRAFT_1126873</name>
</gene>
<comment type="caution">
    <text evidence="2">The sequence shown here is derived from an EMBL/GenBank/DDBJ whole genome shotgun (WGS) entry which is preliminary data.</text>
</comment>
<organism evidence="2 3">
    <name type="scientific">Mycena rosella</name>
    <name type="common">Pink bonnet</name>
    <name type="synonym">Agaricus rosellus</name>
    <dbReference type="NCBI Taxonomy" id="1033263"/>
    <lineage>
        <taxon>Eukaryota</taxon>
        <taxon>Fungi</taxon>
        <taxon>Dikarya</taxon>
        <taxon>Basidiomycota</taxon>
        <taxon>Agaricomycotina</taxon>
        <taxon>Agaricomycetes</taxon>
        <taxon>Agaricomycetidae</taxon>
        <taxon>Agaricales</taxon>
        <taxon>Marasmiineae</taxon>
        <taxon>Mycenaceae</taxon>
        <taxon>Mycena</taxon>
    </lineage>
</organism>
<name>A0AAD7GT12_MYCRO</name>
<feature type="compositionally biased region" description="Polar residues" evidence="1">
    <location>
        <begin position="102"/>
        <end position="113"/>
    </location>
</feature>
<keyword evidence="3" id="KW-1185">Reference proteome</keyword>
<feature type="compositionally biased region" description="Basic and acidic residues" evidence="1">
    <location>
        <begin position="320"/>
        <end position="331"/>
    </location>
</feature>
<feature type="region of interest" description="Disordered" evidence="1">
    <location>
        <begin position="307"/>
        <end position="331"/>
    </location>
</feature>
<evidence type="ECO:0000313" key="3">
    <source>
        <dbReference type="Proteomes" id="UP001221757"/>
    </source>
</evidence>
<dbReference type="Proteomes" id="UP001221757">
    <property type="component" value="Unassembled WGS sequence"/>
</dbReference>
<feature type="region of interest" description="Disordered" evidence="1">
    <location>
        <begin position="86"/>
        <end position="135"/>
    </location>
</feature>
<protein>
    <submittedName>
        <fullName evidence="2">Uncharacterized protein</fullName>
    </submittedName>
</protein>
<evidence type="ECO:0000256" key="1">
    <source>
        <dbReference type="SAM" id="MobiDB-lite"/>
    </source>
</evidence>
<dbReference type="AlphaFoldDB" id="A0AAD7GT12"/>
<accession>A0AAD7GT12</accession>
<proteinExistence type="predicted"/>
<reference evidence="2" key="1">
    <citation type="submission" date="2023-03" db="EMBL/GenBank/DDBJ databases">
        <title>Massive genome expansion in bonnet fungi (Mycena s.s.) driven by repeated elements and novel gene families across ecological guilds.</title>
        <authorList>
            <consortium name="Lawrence Berkeley National Laboratory"/>
            <person name="Harder C.B."/>
            <person name="Miyauchi S."/>
            <person name="Viragh M."/>
            <person name="Kuo A."/>
            <person name="Thoen E."/>
            <person name="Andreopoulos B."/>
            <person name="Lu D."/>
            <person name="Skrede I."/>
            <person name="Drula E."/>
            <person name="Henrissat B."/>
            <person name="Morin E."/>
            <person name="Kohler A."/>
            <person name="Barry K."/>
            <person name="LaButti K."/>
            <person name="Morin E."/>
            <person name="Salamov A."/>
            <person name="Lipzen A."/>
            <person name="Mereny Z."/>
            <person name="Hegedus B."/>
            <person name="Baldrian P."/>
            <person name="Stursova M."/>
            <person name="Weitz H."/>
            <person name="Taylor A."/>
            <person name="Grigoriev I.V."/>
            <person name="Nagy L.G."/>
            <person name="Martin F."/>
            <person name="Kauserud H."/>
        </authorList>
    </citation>
    <scope>NUCLEOTIDE SEQUENCE</scope>
    <source>
        <strain evidence="2">CBHHK067</strain>
    </source>
</reference>